<evidence type="ECO:0000259" key="3">
    <source>
        <dbReference type="Pfam" id="PF17172"/>
    </source>
</evidence>
<accession>A0AA40BCY0</accession>
<dbReference type="AlphaFoldDB" id="A0AA40BCY0"/>
<dbReference type="SFLD" id="SFLDG01180">
    <property type="entry name" value="SUF1"/>
    <property type="match status" value="1"/>
</dbReference>
<protein>
    <recommendedName>
        <fullName evidence="3">Thioredoxin-like fold domain-containing protein</fullName>
    </recommendedName>
</protein>
<evidence type="ECO:0000313" key="5">
    <source>
        <dbReference type="Proteomes" id="UP001172102"/>
    </source>
</evidence>
<dbReference type="InterPro" id="IPR026928">
    <property type="entry name" value="FAX/IsoI-like"/>
</dbReference>
<keyword evidence="5" id="KW-1185">Reference proteome</keyword>
<evidence type="ECO:0000256" key="1">
    <source>
        <dbReference type="ARBA" id="ARBA00006475"/>
    </source>
</evidence>
<organism evidence="4 5">
    <name type="scientific">Lasiosphaeris hirsuta</name>
    <dbReference type="NCBI Taxonomy" id="260670"/>
    <lineage>
        <taxon>Eukaryota</taxon>
        <taxon>Fungi</taxon>
        <taxon>Dikarya</taxon>
        <taxon>Ascomycota</taxon>
        <taxon>Pezizomycotina</taxon>
        <taxon>Sordariomycetes</taxon>
        <taxon>Sordariomycetidae</taxon>
        <taxon>Sordariales</taxon>
        <taxon>Lasiosphaeriaceae</taxon>
        <taxon>Lasiosphaeris</taxon>
    </lineage>
</organism>
<dbReference type="InterPro" id="IPR050931">
    <property type="entry name" value="Mito_Protein_Transport_Metaxin"/>
</dbReference>
<comment type="similarity">
    <text evidence="1">Belongs to the FAX family.</text>
</comment>
<name>A0AA40BCY0_9PEZI</name>
<dbReference type="PANTHER" id="PTHR12289">
    <property type="entry name" value="METAXIN RELATED"/>
    <property type="match status" value="1"/>
</dbReference>
<dbReference type="GO" id="GO:0005737">
    <property type="term" value="C:cytoplasm"/>
    <property type="evidence" value="ECO:0007669"/>
    <property type="project" value="TreeGrafter"/>
</dbReference>
<gene>
    <name evidence="4" type="ORF">B0H67DRAFT_640191</name>
</gene>
<dbReference type="InterPro" id="IPR012336">
    <property type="entry name" value="Thioredoxin-like_fold"/>
</dbReference>
<reference evidence="4" key="1">
    <citation type="submission" date="2023-06" db="EMBL/GenBank/DDBJ databases">
        <title>Genome-scale phylogeny and comparative genomics of the fungal order Sordariales.</title>
        <authorList>
            <consortium name="Lawrence Berkeley National Laboratory"/>
            <person name="Hensen N."/>
            <person name="Bonometti L."/>
            <person name="Westerberg I."/>
            <person name="Brannstrom I.O."/>
            <person name="Guillou S."/>
            <person name="Cros-Aarteil S."/>
            <person name="Calhoun S."/>
            <person name="Haridas S."/>
            <person name="Kuo A."/>
            <person name="Mondo S."/>
            <person name="Pangilinan J."/>
            <person name="Riley R."/>
            <person name="Labutti K."/>
            <person name="Andreopoulos B."/>
            <person name="Lipzen A."/>
            <person name="Chen C."/>
            <person name="Yanf M."/>
            <person name="Daum C."/>
            <person name="Ng V."/>
            <person name="Clum A."/>
            <person name="Steindorff A."/>
            <person name="Ohm R."/>
            <person name="Martin F."/>
            <person name="Silar P."/>
            <person name="Natvig D."/>
            <person name="Lalanne C."/>
            <person name="Gautier V."/>
            <person name="Ament-Velasquez S.L."/>
            <person name="Kruys A."/>
            <person name="Hutchinson M.I."/>
            <person name="Powell A.J."/>
            <person name="Barry K."/>
            <person name="Miller A.N."/>
            <person name="Grigoriev I.V."/>
            <person name="Debuchy R."/>
            <person name="Gladieux P."/>
            <person name="Thoren M.H."/>
            <person name="Johannesson H."/>
        </authorList>
    </citation>
    <scope>NUCLEOTIDE SEQUENCE</scope>
    <source>
        <strain evidence="4">SMH4607-1</strain>
    </source>
</reference>
<dbReference type="EMBL" id="JAUKUA010000001">
    <property type="protein sequence ID" value="KAK0731849.1"/>
    <property type="molecule type" value="Genomic_DNA"/>
</dbReference>
<evidence type="ECO:0000313" key="4">
    <source>
        <dbReference type="EMBL" id="KAK0731849.1"/>
    </source>
</evidence>
<comment type="similarity">
    <text evidence="2">Belongs to the GST superfamily.</text>
</comment>
<dbReference type="SFLD" id="SFLDS00019">
    <property type="entry name" value="Glutathione_Transferase_(cytos"/>
    <property type="match status" value="1"/>
</dbReference>
<comment type="caution">
    <text evidence="4">The sequence shown here is derived from an EMBL/GenBank/DDBJ whole genome shotgun (WGS) entry which is preliminary data.</text>
</comment>
<dbReference type="Pfam" id="PF17172">
    <property type="entry name" value="GST_N_4"/>
    <property type="match status" value="1"/>
</dbReference>
<dbReference type="InterPro" id="IPR040079">
    <property type="entry name" value="Glutathione_S-Trfase"/>
</dbReference>
<dbReference type="InterPro" id="IPR036282">
    <property type="entry name" value="Glutathione-S-Trfase_C_sf"/>
</dbReference>
<dbReference type="Proteomes" id="UP001172102">
    <property type="component" value="Unassembled WGS sequence"/>
</dbReference>
<dbReference type="PANTHER" id="PTHR12289:SF41">
    <property type="entry name" value="FAILED AXON CONNECTIONS-RELATED"/>
    <property type="match status" value="1"/>
</dbReference>
<evidence type="ECO:0000256" key="2">
    <source>
        <dbReference type="ARBA" id="ARBA00007409"/>
    </source>
</evidence>
<sequence length="273" mass="31102">MATDQAPTAKPAPDTPKPTTSPYLIVYSLDQDRSTYSLSCFVTKLHFRLRYASILYENSLGTRSQAPKEKFPYVKFVDSGELLGDTALIVRRLVEQGRLEDLNAGLAPGERAVDYCLRAMLEDRLYYHVNFERWYENYKMMRDHGPFGHLPGGIRHVTGFFTFQYLKMMLYFQGTGRHSPDEVRHFRTEAIGALADFASTAQEKAVQGNSAPFWILGGERPTEADFTLFGCISGYLANKLQPDTTAVIKSHPALVDYVERIHRTYFSDFRDLL</sequence>
<proteinExistence type="inferred from homology"/>
<dbReference type="SFLD" id="SFLDG01200">
    <property type="entry name" value="SUF1.1"/>
    <property type="match status" value="1"/>
</dbReference>
<feature type="domain" description="Thioredoxin-like fold" evidence="3">
    <location>
        <begin position="41"/>
        <end position="136"/>
    </location>
</feature>
<dbReference type="SUPFAM" id="SSF47616">
    <property type="entry name" value="GST C-terminal domain-like"/>
    <property type="match status" value="1"/>
</dbReference>